<dbReference type="FunFam" id="1.20.1250.20:FF:000134">
    <property type="entry name" value="MFS sugar transporter protein"/>
    <property type="match status" value="1"/>
</dbReference>
<feature type="transmembrane region" description="Helical" evidence="8">
    <location>
        <begin position="126"/>
        <end position="145"/>
    </location>
</feature>
<evidence type="ECO:0000256" key="1">
    <source>
        <dbReference type="ARBA" id="ARBA00004141"/>
    </source>
</evidence>
<dbReference type="Proteomes" id="UP000091956">
    <property type="component" value="Unassembled WGS sequence"/>
</dbReference>
<dbReference type="Pfam" id="PF00083">
    <property type="entry name" value="Sugar_tr"/>
    <property type="match status" value="1"/>
</dbReference>
<keyword evidence="11" id="KW-1185">Reference proteome</keyword>
<dbReference type="Gene3D" id="1.20.1250.20">
    <property type="entry name" value="MFS general substrate transporter like domains"/>
    <property type="match status" value="1"/>
</dbReference>
<dbReference type="InterPro" id="IPR005829">
    <property type="entry name" value="Sugar_transporter_CS"/>
</dbReference>
<dbReference type="InterPro" id="IPR020846">
    <property type="entry name" value="MFS_dom"/>
</dbReference>
<name>A0A1B8GAX6_9PEZI</name>
<accession>A0A1B8GAX6</accession>
<feature type="transmembrane region" description="Helical" evidence="8">
    <location>
        <begin position="53"/>
        <end position="74"/>
    </location>
</feature>
<keyword evidence="3 7" id="KW-0813">Transport</keyword>
<evidence type="ECO:0000313" key="11">
    <source>
        <dbReference type="Proteomes" id="UP000091956"/>
    </source>
</evidence>
<reference evidence="11" key="2">
    <citation type="journal article" date="2018" name="Nat. Commun.">
        <title>Extreme sensitivity to ultraviolet light in the fungal pathogen causing white-nose syndrome of bats.</title>
        <authorList>
            <person name="Palmer J.M."/>
            <person name="Drees K.P."/>
            <person name="Foster J.T."/>
            <person name="Lindner D.L."/>
        </authorList>
    </citation>
    <scope>NUCLEOTIDE SEQUENCE [LARGE SCALE GENOMIC DNA]</scope>
    <source>
        <strain evidence="11">UAMH 10579</strain>
    </source>
</reference>
<feature type="transmembrane region" description="Helical" evidence="8">
    <location>
        <begin position="221"/>
        <end position="240"/>
    </location>
</feature>
<dbReference type="AlphaFoldDB" id="A0A1B8GAX6"/>
<proteinExistence type="inferred from homology"/>
<evidence type="ECO:0000259" key="9">
    <source>
        <dbReference type="PROSITE" id="PS50850"/>
    </source>
</evidence>
<keyword evidence="5 8" id="KW-1133">Transmembrane helix</keyword>
<feature type="transmembrane region" description="Helical" evidence="8">
    <location>
        <begin position="94"/>
        <end position="114"/>
    </location>
</feature>
<dbReference type="PROSITE" id="PS00217">
    <property type="entry name" value="SUGAR_TRANSPORT_2"/>
    <property type="match status" value="1"/>
</dbReference>
<dbReference type="PROSITE" id="PS50850">
    <property type="entry name" value="MFS"/>
    <property type="match status" value="1"/>
</dbReference>
<evidence type="ECO:0000256" key="6">
    <source>
        <dbReference type="ARBA" id="ARBA00023136"/>
    </source>
</evidence>
<dbReference type="SUPFAM" id="SSF103473">
    <property type="entry name" value="MFS general substrate transporter"/>
    <property type="match status" value="1"/>
</dbReference>
<sequence>MSDLKKEHESIGDDEFDKEQKVVAVKVVSGDEAFQQAMIKEPPRPWSIPSIKLYFVVVVGFCCSTTNGYDGSLFSTLLANDAFKNFFHVDNAGSWTGIVTAMYQIGSVVVIPFIGPSIDTWGRRAAMFMSAFIIILGVIIQGTCIKTESIGQFMGGRFLLGFGVGIIGAAGPTYVVEMSHPAHRGVTTGLYNVFWPFGALVASCAARGGLTYAGTNTSWMIPLWLQMFFPTIIFVFVWLLPESPRWLYVHGRVEEARAVLTRYHGQGNPDSEWVKLQMMEYEEHLELDGSDKHWWDYRALFRDRASRNRLMVNCVVSLFGQWAGNGCVSYFLSKFLETANIKGETLQTNLAVGMNSIQIAFAALGASQVDRFGRRPMLIVVNIVCCLCWIAITVSSSIADVHADSTDEYLATVPGSVSKACLAWVYIFQICYSVGWTPMQALYPVEVLSFEMRAKGMAFSSLFTSVGLLANQFGISVALDVITWNTYTVFAIWCAVQSVILYFIVPETKNRTLEELDEIFNAKNPVKASLQKKKLEVDANANVVHVDTVETNNGLNL</sequence>
<reference evidence="10 11" key="1">
    <citation type="submission" date="2016-03" db="EMBL/GenBank/DDBJ databases">
        <title>Comparative genomics of Pseudogymnoascus destructans, the fungus causing white-nose syndrome of bats.</title>
        <authorList>
            <person name="Palmer J.M."/>
            <person name="Drees K.P."/>
            <person name="Foster J.T."/>
            <person name="Lindner D.L."/>
        </authorList>
    </citation>
    <scope>NUCLEOTIDE SEQUENCE [LARGE SCALE GENOMIC DNA]</scope>
    <source>
        <strain evidence="10 11">UAMH 10579</strain>
    </source>
</reference>
<dbReference type="GO" id="GO:0005351">
    <property type="term" value="F:carbohydrate:proton symporter activity"/>
    <property type="evidence" value="ECO:0007669"/>
    <property type="project" value="TreeGrafter"/>
</dbReference>
<dbReference type="InterPro" id="IPR005828">
    <property type="entry name" value="MFS_sugar_transport-like"/>
</dbReference>
<evidence type="ECO:0000256" key="8">
    <source>
        <dbReference type="SAM" id="Phobius"/>
    </source>
</evidence>
<evidence type="ECO:0000256" key="7">
    <source>
        <dbReference type="RuleBase" id="RU003346"/>
    </source>
</evidence>
<feature type="transmembrane region" description="Helical" evidence="8">
    <location>
        <begin position="157"/>
        <end position="176"/>
    </location>
</feature>
<feature type="transmembrane region" description="Helical" evidence="8">
    <location>
        <begin position="423"/>
        <end position="445"/>
    </location>
</feature>
<protein>
    <recommendedName>
        <fullName evidence="9">Major facilitator superfamily (MFS) profile domain-containing protein</fullName>
    </recommendedName>
</protein>
<gene>
    <name evidence="10" type="ORF">VE01_08586</name>
</gene>
<evidence type="ECO:0000256" key="4">
    <source>
        <dbReference type="ARBA" id="ARBA00022692"/>
    </source>
</evidence>
<dbReference type="NCBIfam" id="TIGR00879">
    <property type="entry name" value="SP"/>
    <property type="match status" value="1"/>
</dbReference>
<feature type="transmembrane region" description="Helical" evidence="8">
    <location>
        <begin position="484"/>
        <end position="505"/>
    </location>
</feature>
<dbReference type="InterPro" id="IPR050360">
    <property type="entry name" value="MFS_Sugar_Transporters"/>
</dbReference>
<evidence type="ECO:0000256" key="3">
    <source>
        <dbReference type="ARBA" id="ARBA00022448"/>
    </source>
</evidence>
<dbReference type="EMBL" id="KV460259">
    <property type="protein sequence ID" value="OBT92981.1"/>
    <property type="molecule type" value="Genomic_DNA"/>
</dbReference>
<evidence type="ECO:0000256" key="5">
    <source>
        <dbReference type="ARBA" id="ARBA00022989"/>
    </source>
</evidence>
<feature type="transmembrane region" description="Helical" evidence="8">
    <location>
        <begin position="457"/>
        <end position="478"/>
    </location>
</feature>
<comment type="similarity">
    <text evidence="2 7">Belongs to the major facilitator superfamily. Sugar transporter (TC 2.A.1.1) family.</text>
</comment>
<feature type="domain" description="Major facilitator superfamily (MFS) profile" evidence="9">
    <location>
        <begin position="56"/>
        <end position="509"/>
    </location>
</feature>
<feature type="transmembrane region" description="Helical" evidence="8">
    <location>
        <begin position="378"/>
        <end position="403"/>
    </location>
</feature>
<keyword evidence="4 8" id="KW-0812">Transmembrane</keyword>
<dbReference type="RefSeq" id="XP_018126714.1">
    <property type="nucleotide sequence ID" value="XM_018278007.2"/>
</dbReference>
<dbReference type="InterPro" id="IPR003663">
    <property type="entry name" value="Sugar/inositol_transpt"/>
</dbReference>
<feature type="transmembrane region" description="Helical" evidence="8">
    <location>
        <begin position="188"/>
        <end position="209"/>
    </location>
</feature>
<dbReference type="PANTHER" id="PTHR48022:SF13">
    <property type="entry name" value="MAJOR FACILITATOR SUPERFAMILY (MFS) PROFILE DOMAIN-CONTAINING PROTEIN"/>
    <property type="match status" value="1"/>
</dbReference>
<evidence type="ECO:0000256" key="2">
    <source>
        <dbReference type="ARBA" id="ARBA00010992"/>
    </source>
</evidence>
<keyword evidence="6 8" id="KW-0472">Membrane</keyword>
<comment type="subcellular location">
    <subcellularLocation>
        <location evidence="1">Membrane</location>
        <topology evidence="1">Multi-pass membrane protein</topology>
    </subcellularLocation>
</comment>
<dbReference type="OrthoDB" id="6133115at2759"/>
<dbReference type="GO" id="GO:0016020">
    <property type="term" value="C:membrane"/>
    <property type="evidence" value="ECO:0007669"/>
    <property type="project" value="UniProtKB-SubCell"/>
</dbReference>
<dbReference type="GeneID" id="28841972"/>
<organism evidence="10 11">
    <name type="scientific">Pseudogymnoascus verrucosus</name>
    <dbReference type="NCBI Taxonomy" id="342668"/>
    <lineage>
        <taxon>Eukaryota</taxon>
        <taxon>Fungi</taxon>
        <taxon>Dikarya</taxon>
        <taxon>Ascomycota</taxon>
        <taxon>Pezizomycotina</taxon>
        <taxon>Leotiomycetes</taxon>
        <taxon>Thelebolales</taxon>
        <taxon>Thelebolaceae</taxon>
        <taxon>Pseudogymnoascus</taxon>
    </lineage>
</organism>
<evidence type="ECO:0000313" key="10">
    <source>
        <dbReference type="EMBL" id="OBT92981.1"/>
    </source>
</evidence>
<dbReference type="PANTHER" id="PTHR48022">
    <property type="entry name" value="PLASTIDIC GLUCOSE TRANSPORTER 4"/>
    <property type="match status" value="1"/>
</dbReference>
<dbReference type="InterPro" id="IPR036259">
    <property type="entry name" value="MFS_trans_sf"/>
</dbReference>